<dbReference type="Gene3D" id="3.40.50.720">
    <property type="entry name" value="NAD(P)-binding Rossmann-like Domain"/>
    <property type="match status" value="1"/>
</dbReference>
<dbReference type="CDD" id="cd05233">
    <property type="entry name" value="SDR_c"/>
    <property type="match status" value="1"/>
</dbReference>
<dbReference type="SUPFAM" id="SSF51735">
    <property type="entry name" value="NAD(P)-binding Rossmann-fold domains"/>
    <property type="match status" value="1"/>
</dbReference>
<dbReference type="InterPro" id="IPR020904">
    <property type="entry name" value="Sc_DH/Rdtase_CS"/>
</dbReference>
<dbReference type="InterPro" id="IPR036291">
    <property type="entry name" value="NAD(P)-bd_dom_sf"/>
</dbReference>
<sequence>MNTYDLKGKRALVTGGGSGIGLATARLYLQSGAQVAIWGRNPDKLETARRDLSEFGDVLTASVDVSDADQVGSAARALLSEWGGLDILFNCAGHSVAFGPFPTLSLDVWRQAHAINLDSVFHTCQAFLPGMLDRGWGRIINTTSQAAKDGSPQMSPYVSAKAGVIGLTKSLGRELAATGVLVNAICPTVFETPLVDEMSGKSPGAMDAAVKMIPMQRMGRPEEAAEMVAWLSSPGCSFNAGTVFDLSGGRAVY</sequence>
<name>A0A975ZPC1_9RHOB</name>
<dbReference type="PRINTS" id="PR00081">
    <property type="entry name" value="GDHRDH"/>
</dbReference>
<organism evidence="2 3">
    <name type="scientific">Marinovum algicola</name>
    <dbReference type="NCBI Taxonomy" id="42444"/>
    <lineage>
        <taxon>Bacteria</taxon>
        <taxon>Pseudomonadati</taxon>
        <taxon>Pseudomonadota</taxon>
        <taxon>Alphaproteobacteria</taxon>
        <taxon>Rhodobacterales</taxon>
        <taxon>Roseobacteraceae</taxon>
        <taxon>Marinovum</taxon>
    </lineage>
</organism>
<keyword evidence="3" id="KW-1185">Reference proteome</keyword>
<protein>
    <submittedName>
        <fullName evidence="2">3-oxoacyl-[acyl-carrier protein] reductase</fullName>
    </submittedName>
</protein>
<dbReference type="Proteomes" id="UP000182932">
    <property type="component" value="Unassembled WGS sequence"/>
</dbReference>
<dbReference type="InterPro" id="IPR050259">
    <property type="entry name" value="SDR"/>
</dbReference>
<dbReference type="PANTHER" id="PTHR42879:SF2">
    <property type="entry name" value="3-OXOACYL-[ACYL-CARRIER-PROTEIN] REDUCTASE FABG"/>
    <property type="match status" value="1"/>
</dbReference>
<dbReference type="FunFam" id="3.40.50.720:FF:000084">
    <property type="entry name" value="Short-chain dehydrogenase reductase"/>
    <property type="match status" value="1"/>
</dbReference>
<evidence type="ECO:0000313" key="3">
    <source>
        <dbReference type="Proteomes" id="UP000182932"/>
    </source>
</evidence>
<dbReference type="GO" id="GO:0032787">
    <property type="term" value="P:monocarboxylic acid metabolic process"/>
    <property type="evidence" value="ECO:0007669"/>
    <property type="project" value="UniProtKB-ARBA"/>
</dbReference>
<dbReference type="EMBL" id="FNYY01000011">
    <property type="protein sequence ID" value="SEJ83454.1"/>
    <property type="molecule type" value="Genomic_DNA"/>
</dbReference>
<dbReference type="GeneID" id="80819347"/>
<evidence type="ECO:0000313" key="2">
    <source>
        <dbReference type="EMBL" id="SEJ83454.1"/>
    </source>
</evidence>
<accession>A0A975ZPC1</accession>
<dbReference type="RefSeq" id="WP_074837385.1">
    <property type="nucleotide sequence ID" value="NZ_FNYY01000011.1"/>
</dbReference>
<dbReference type="InterPro" id="IPR002347">
    <property type="entry name" value="SDR_fam"/>
</dbReference>
<dbReference type="PANTHER" id="PTHR42879">
    <property type="entry name" value="3-OXOACYL-(ACYL-CARRIER-PROTEIN) REDUCTASE"/>
    <property type="match status" value="1"/>
</dbReference>
<proteinExistence type="inferred from homology"/>
<gene>
    <name evidence="2" type="ORF">SAMN04487940_11199</name>
</gene>
<evidence type="ECO:0000256" key="1">
    <source>
        <dbReference type="ARBA" id="ARBA00006484"/>
    </source>
</evidence>
<reference evidence="2 3" key="1">
    <citation type="submission" date="2016-10" db="EMBL/GenBank/DDBJ databases">
        <authorList>
            <person name="Varghese N."/>
            <person name="Submissions S."/>
        </authorList>
    </citation>
    <scope>NUCLEOTIDE SEQUENCE [LARGE SCALE GENOMIC DNA]</scope>
    <source>
        <strain evidence="2 3">FF3</strain>
    </source>
</reference>
<comment type="similarity">
    <text evidence="1">Belongs to the short-chain dehydrogenases/reductases (SDR) family.</text>
</comment>
<dbReference type="AlphaFoldDB" id="A0A975ZPC1"/>
<dbReference type="Pfam" id="PF13561">
    <property type="entry name" value="adh_short_C2"/>
    <property type="match status" value="1"/>
</dbReference>
<dbReference type="PRINTS" id="PR00080">
    <property type="entry name" value="SDRFAMILY"/>
</dbReference>
<comment type="caution">
    <text evidence="2">The sequence shown here is derived from an EMBL/GenBank/DDBJ whole genome shotgun (WGS) entry which is preliminary data.</text>
</comment>
<dbReference type="PROSITE" id="PS00061">
    <property type="entry name" value="ADH_SHORT"/>
    <property type="match status" value="1"/>
</dbReference>